<name>A0A401GEF1_9APHY</name>
<evidence type="ECO:0000313" key="3">
    <source>
        <dbReference type="Proteomes" id="UP000287166"/>
    </source>
</evidence>
<gene>
    <name evidence="2" type="ORF">SCP_0302650</name>
</gene>
<protein>
    <submittedName>
        <fullName evidence="2">Uncharacterized protein</fullName>
    </submittedName>
</protein>
<dbReference type="OrthoDB" id="2749012at2759"/>
<proteinExistence type="predicted"/>
<dbReference type="AlphaFoldDB" id="A0A401GEF1"/>
<evidence type="ECO:0000256" key="1">
    <source>
        <dbReference type="SAM" id="MobiDB-lite"/>
    </source>
</evidence>
<dbReference type="RefSeq" id="XP_027611463.1">
    <property type="nucleotide sequence ID" value="XM_027755662.1"/>
</dbReference>
<evidence type="ECO:0000313" key="2">
    <source>
        <dbReference type="EMBL" id="GBE80550.1"/>
    </source>
</evidence>
<dbReference type="GeneID" id="38777467"/>
<dbReference type="EMBL" id="BFAD01000003">
    <property type="protein sequence ID" value="GBE80550.1"/>
    <property type="molecule type" value="Genomic_DNA"/>
</dbReference>
<accession>A0A401GEF1</accession>
<organism evidence="2 3">
    <name type="scientific">Sparassis crispa</name>
    <dbReference type="NCBI Taxonomy" id="139825"/>
    <lineage>
        <taxon>Eukaryota</taxon>
        <taxon>Fungi</taxon>
        <taxon>Dikarya</taxon>
        <taxon>Basidiomycota</taxon>
        <taxon>Agaricomycotina</taxon>
        <taxon>Agaricomycetes</taxon>
        <taxon>Polyporales</taxon>
        <taxon>Sparassidaceae</taxon>
        <taxon>Sparassis</taxon>
    </lineage>
</organism>
<comment type="caution">
    <text evidence="2">The sequence shown here is derived from an EMBL/GenBank/DDBJ whole genome shotgun (WGS) entry which is preliminary data.</text>
</comment>
<dbReference type="Proteomes" id="UP000287166">
    <property type="component" value="Unassembled WGS sequence"/>
</dbReference>
<feature type="region of interest" description="Disordered" evidence="1">
    <location>
        <begin position="209"/>
        <end position="230"/>
    </location>
</feature>
<sequence>MNTVSAIDCVVSLGTFVSKLFVKCTIHNVEKVIYQSRLYEGDMYRAEAKGVMERCNARLPDDEDKEWLKMLEGLDTERESLVLFAKYTSLASELAAVSKADKYRINAKVLYAKARVMSNLLPGQRSNADMTAEIHPDSAPDMFSKAPAAETITPRSNTTISDASSSAGNALRLRLNRRRGRQSTPSSASRHTFSSLSFLRRLSTVSLPLDNNPPQAVLGQTADGQVGLPR</sequence>
<keyword evidence="3" id="KW-1185">Reference proteome</keyword>
<dbReference type="InParanoid" id="A0A401GEF1"/>
<reference evidence="2 3" key="1">
    <citation type="journal article" date="2018" name="Sci. Rep.">
        <title>Genome sequence of the cauliflower mushroom Sparassis crispa (Hanabiratake) and its association with beneficial usage.</title>
        <authorList>
            <person name="Kiyama R."/>
            <person name="Furutani Y."/>
            <person name="Kawaguchi K."/>
            <person name="Nakanishi T."/>
        </authorList>
    </citation>
    <scope>NUCLEOTIDE SEQUENCE [LARGE SCALE GENOMIC DNA]</scope>
</reference>